<dbReference type="Proteomes" id="UP001060085">
    <property type="component" value="Linkage Group LG07"/>
</dbReference>
<evidence type="ECO:0000313" key="2">
    <source>
        <dbReference type="Proteomes" id="UP001060085"/>
    </source>
</evidence>
<protein>
    <submittedName>
        <fullName evidence="1">Uncharacterized protein</fullName>
    </submittedName>
</protein>
<comment type="caution">
    <text evidence="1">The sequence shown here is derived from an EMBL/GenBank/DDBJ whole genome shotgun (WGS) entry which is preliminary data.</text>
</comment>
<gene>
    <name evidence="1" type="ORF">M9H77_31025</name>
</gene>
<name>A0ACC0A185_CATRO</name>
<accession>A0ACC0A185</accession>
<proteinExistence type="predicted"/>
<organism evidence="1 2">
    <name type="scientific">Catharanthus roseus</name>
    <name type="common">Madagascar periwinkle</name>
    <name type="synonym">Vinca rosea</name>
    <dbReference type="NCBI Taxonomy" id="4058"/>
    <lineage>
        <taxon>Eukaryota</taxon>
        <taxon>Viridiplantae</taxon>
        <taxon>Streptophyta</taxon>
        <taxon>Embryophyta</taxon>
        <taxon>Tracheophyta</taxon>
        <taxon>Spermatophyta</taxon>
        <taxon>Magnoliopsida</taxon>
        <taxon>eudicotyledons</taxon>
        <taxon>Gunneridae</taxon>
        <taxon>Pentapetalae</taxon>
        <taxon>asterids</taxon>
        <taxon>lamiids</taxon>
        <taxon>Gentianales</taxon>
        <taxon>Apocynaceae</taxon>
        <taxon>Rauvolfioideae</taxon>
        <taxon>Vinceae</taxon>
        <taxon>Catharanthinae</taxon>
        <taxon>Catharanthus</taxon>
    </lineage>
</organism>
<sequence>MAPKDEELMTFRTPKVIYYSKVMSFDLKNTSATYQRATQRIFDDMLHKIVKIWWYLQLQQFEIVYVPQKAIKGQVLANFLVEHPILTEWKLTDDLLDEDLFLIEILPPWKMYFDGVAPQDRTGTVMFITSESDILPYSFTLTKKCPNNMVEYQALILGLGIVVNMKQLHLRIYGDSKLVVNQILDIYDVEKPKLLPYCKYAKLMMGWLGDVEIEHVP</sequence>
<keyword evidence="2" id="KW-1185">Reference proteome</keyword>
<dbReference type="EMBL" id="CM044707">
    <property type="protein sequence ID" value="KAI5653838.1"/>
    <property type="molecule type" value="Genomic_DNA"/>
</dbReference>
<reference evidence="2" key="1">
    <citation type="journal article" date="2023" name="Nat. Plants">
        <title>Single-cell RNA sequencing provides a high-resolution roadmap for understanding the multicellular compartmentation of specialized metabolism.</title>
        <authorList>
            <person name="Sun S."/>
            <person name="Shen X."/>
            <person name="Li Y."/>
            <person name="Li Y."/>
            <person name="Wang S."/>
            <person name="Li R."/>
            <person name="Zhang H."/>
            <person name="Shen G."/>
            <person name="Guo B."/>
            <person name="Wei J."/>
            <person name="Xu J."/>
            <person name="St-Pierre B."/>
            <person name="Chen S."/>
            <person name="Sun C."/>
        </authorList>
    </citation>
    <scope>NUCLEOTIDE SEQUENCE [LARGE SCALE GENOMIC DNA]</scope>
</reference>
<evidence type="ECO:0000313" key="1">
    <source>
        <dbReference type="EMBL" id="KAI5653838.1"/>
    </source>
</evidence>